<feature type="non-terminal residue" evidence="2">
    <location>
        <position position="1"/>
    </location>
</feature>
<sequence length="326" mass="36526">INLKGNKLNDKRLLKLVDQCRTKQVLDYVRQHCPRCSTDTNVSANAKGKKGKKGKKDQIEQHIQDTVEQLRHKLHVIHVTDDVPLVSLDETVKVVRPHIVCCIISNVSFSTDTFKKFIQLQTKLHDSVCEKRIAATIATHDLASFVPGNLIYTAYPPNEVKIIPLGRCKQVTGLELFSNLQKEAENLRKEKKRNVYSGIHKYLHLLEGKPVYPCLMNGDRVISLPPITNSDCTKISEKTKNIFVEVTSASGQGVCRQVLNVLLQETLLLGIGTAEPVSDGAILQSSFHRLSVQQVKVVDTEGNLKVVYPSRTDLVFEDKSITVVRE</sequence>
<dbReference type="PANTHER" id="PTHR10947">
    <property type="entry name" value="PHENYLALANYL-TRNA SYNTHETASE BETA CHAIN AND LEUCINE-RICH REPEAT-CONTAINING PROTEIN 47"/>
    <property type="match status" value="1"/>
</dbReference>
<dbReference type="SMART" id="SM00873">
    <property type="entry name" value="B3_4"/>
    <property type="match status" value="1"/>
</dbReference>
<keyword evidence="3" id="KW-1185">Reference proteome</keyword>
<dbReference type="GO" id="GO:0003723">
    <property type="term" value="F:RNA binding"/>
    <property type="evidence" value="ECO:0007669"/>
    <property type="project" value="InterPro"/>
</dbReference>
<dbReference type="AlphaFoldDB" id="A0AAD8E6B6"/>
<feature type="domain" description="B3/B4 tRNA-binding" evidence="1">
    <location>
        <begin position="95"/>
        <end position="273"/>
    </location>
</feature>
<dbReference type="Proteomes" id="UP001233999">
    <property type="component" value="Unassembled WGS sequence"/>
</dbReference>
<name>A0AAD8E6B6_DIPPU</name>
<proteinExistence type="predicted"/>
<evidence type="ECO:0000259" key="1">
    <source>
        <dbReference type="SMART" id="SM00873"/>
    </source>
</evidence>
<dbReference type="InterPro" id="IPR045060">
    <property type="entry name" value="Phe-tRNA-ligase_IIc_bsu"/>
</dbReference>
<dbReference type="GO" id="GO:0006432">
    <property type="term" value="P:phenylalanyl-tRNA aminoacylation"/>
    <property type="evidence" value="ECO:0007669"/>
    <property type="project" value="InterPro"/>
</dbReference>
<comment type="caution">
    <text evidence="2">The sequence shown here is derived from an EMBL/GenBank/DDBJ whole genome shotgun (WGS) entry which is preliminary data.</text>
</comment>
<dbReference type="EMBL" id="JASPKZ010008884">
    <property type="protein sequence ID" value="KAJ9578384.1"/>
    <property type="molecule type" value="Genomic_DNA"/>
</dbReference>
<accession>A0AAD8E6B6</accession>
<gene>
    <name evidence="2" type="ORF">L9F63_005390</name>
</gene>
<organism evidence="2 3">
    <name type="scientific">Diploptera punctata</name>
    <name type="common">Pacific beetle cockroach</name>
    <dbReference type="NCBI Taxonomy" id="6984"/>
    <lineage>
        <taxon>Eukaryota</taxon>
        <taxon>Metazoa</taxon>
        <taxon>Ecdysozoa</taxon>
        <taxon>Arthropoda</taxon>
        <taxon>Hexapoda</taxon>
        <taxon>Insecta</taxon>
        <taxon>Pterygota</taxon>
        <taxon>Neoptera</taxon>
        <taxon>Polyneoptera</taxon>
        <taxon>Dictyoptera</taxon>
        <taxon>Blattodea</taxon>
        <taxon>Blaberoidea</taxon>
        <taxon>Blaberidae</taxon>
        <taxon>Diplopterinae</taxon>
        <taxon>Diploptera</taxon>
    </lineage>
</organism>
<reference evidence="2" key="1">
    <citation type="journal article" date="2023" name="IScience">
        <title>Live-bearing cockroach genome reveals convergent evolutionary mechanisms linked to viviparity in insects and beyond.</title>
        <authorList>
            <person name="Fouks B."/>
            <person name="Harrison M.C."/>
            <person name="Mikhailova A.A."/>
            <person name="Marchal E."/>
            <person name="English S."/>
            <person name="Carruthers M."/>
            <person name="Jennings E.C."/>
            <person name="Chiamaka E.L."/>
            <person name="Frigard R.A."/>
            <person name="Pippel M."/>
            <person name="Attardo G.M."/>
            <person name="Benoit J.B."/>
            <person name="Bornberg-Bauer E."/>
            <person name="Tobe S.S."/>
        </authorList>
    </citation>
    <scope>NUCLEOTIDE SEQUENCE</scope>
    <source>
        <strain evidence="2">Stay&amp;Tobe</strain>
    </source>
</reference>
<dbReference type="PANTHER" id="PTHR10947:SF3">
    <property type="entry name" value="LEUCINE-RICH REPEAT-CONTAINING PROTEIN 47"/>
    <property type="match status" value="1"/>
</dbReference>
<evidence type="ECO:0000313" key="2">
    <source>
        <dbReference type="EMBL" id="KAJ9578384.1"/>
    </source>
</evidence>
<dbReference type="GO" id="GO:0004826">
    <property type="term" value="F:phenylalanine-tRNA ligase activity"/>
    <property type="evidence" value="ECO:0007669"/>
    <property type="project" value="InterPro"/>
</dbReference>
<dbReference type="Gene3D" id="3.50.40.10">
    <property type="entry name" value="Phenylalanyl-trna Synthetase, Chain B, domain 3"/>
    <property type="match status" value="1"/>
</dbReference>
<dbReference type="InterPro" id="IPR020825">
    <property type="entry name" value="Phe-tRNA_synthase-like_B3/B4"/>
</dbReference>
<dbReference type="InterPro" id="IPR005146">
    <property type="entry name" value="B3/B4_tRNA-bd"/>
</dbReference>
<reference evidence="2" key="2">
    <citation type="submission" date="2023-05" db="EMBL/GenBank/DDBJ databases">
        <authorList>
            <person name="Fouks B."/>
        </authorList>
    </citation>
    <scope>NUCLEOTIDE SEQUENCE</scope>
    <source>
        <strain evidence="2">Stay&amp;Tobe</strain>
        <tissue evidence="2">Testes</tissue>
    </source>
</reference>
<evidence type="ECO:0000313" key="3">
    <source>
        <dbReference type="Proteomes" id="UP001233999"/>
    </source>
</evidence>
<protein>
    <recommendedName>
        <fullName evidence="1">B3/B4 tRNA-binding domain-containing protein</fullName>
    </recommendedName>
</protein>